<dbReference type="EMBL" id="CP003697">
    <property type="protein sequence ID" value="AGF71870.1"/>
    <property type="molecule type" value="Genomic_DNA"/>
</dbReference>
<dbReference type="STRING" id="1121362.A605_04295"/>
<evidence type="ECO:0000259" key="7">
    <source>
        <dbReference type="Pfam" id="PF06271"/>
    </source>
</evidence>
<keyword evidence="9" id="KW-1185">Reference proteome</keyword>
<dbReference type="PATRIC" id="fig|1121362.3.peg.863"/>
<gene>
    <name evidence="8" type="ORF">A605_04295</name>
</gene>
<dbReference type="GO" id="GO:0005886">
    <property type="term" value="C:plasma membrane"/>
    <property type="evidence" value="ECO:0007669"/>
    <property type="project" value="UniProtKB-SubCell"/>
</dbReference>
<comment type="subcellular location">
    <subcellularLocation>
        <location evidence="1">Cell membrane</location>
        <topology evidence="1">Multi-pass membrane protein</topology>
    </subcellularLocation>
</comment>
<evidence type="ECO:0000256" key="6">
    <source>
        <dbReference type="SAM" id="Phobius"/>
    </source>
</evidence>
<dbReference type="Pfam" id="PF06271">
    <property type="entry name" value="RDD"/>
    <property type="match status" value="1"/>
</dbReference>
<keyword evidence="2" id="KW-1003">Cell membrane</keyword>
<dbReference type="InterPro" id="IPR051791">
    <property type="entry name" value="Pra-immunoreactive"/>
</dbReference>
<evidence type="ECO:0000256" key="1">
    <source>
        <dbReference type="ARBA" id="ARBA00004651"/>
    </source>
</evidence>
<dbReference type="Proteomes" id="UP000011723">
    <property type="component" value="Chromosome"/>
</dbReference>
<dbReference type="AlphaFoldDB" id="M1NWK1"/>
<dbReference type="RefSeq" id="WP_015400289.1">
    <property type="nucleotide sequence ID" value="NC_020302.1"/>
</dbReference>
<dbReference type="InterPro" id="IPR010432">
    <property type="entry name" value="RDD"/>
</dbReference>
<evidence type="ECO:0000256" key="2">
    <source>
        <dbReference type="ARBA" id="ARBA00022475"/>
    </source>
</evidence>
<keyword evidence="5 6" id="KW-0472">Membrane</keyword>
<evidence type="ECO:0000313" key="8">
    <source>
        <dbReference type="EMBL" id="AGF71870.1"/>
    </source>
</evidence>
<dbReference type="KEGG" id="chn:A605_04295"/>
<dbReference type="PANTHER" id="PTHR36115">
    <property type="entry name" value="PROLINE-RICH ANTIGEN HOMOLOG-RELATED"/>
    <property type="match status" value="1"/>
</dbReference>
<name>M1NWK1_9CORY</name>
<sequence length="319" mass="35015">MPATMHEDHPRSAEVPRKASALNRVCAVIIELMAIQLLFVGLVQLFPDLPREWGNSSHPFLLLAWASVRILCEAAWGTSPGKYLAKLRVVFFTRTGDDVSGWHRLPRAVLRNGWLWLPPLATLIGPDTLESDGWAWVVALSILIRGDDRSLADLLAGAEVVSSRTGPGPEFRGAVRPTSLPPQRALAWAVDMTVAMLLGGVLGRFTDWPVWVDAVAVLGLLRVVTEWVGLPTPGKAVLGLRVSYRAWFDRPVLVFLQVPVRNLWVPAALFYYATNPFSTPLTIEALVMFFILVAPDHRGVTDQLAGAYVTDIRGTASAQ</sequence>
<evidence type="ECO:0000256" key="3">
    <source>
        <dbReference type="ARBA" id="ARBA00022692"/>
    </source>
</evidence>
<accession>M1NWK1</accession>
<keyword evidence="4 6" id="KW-1133">Transmembrane helix</keyword>
<organism evidence="8 9">
    <name type="scientific">Corynebacterium halotolerans YIM 70093 = DSM 44683</name>
    <dbReference type="NCBI Taxonomy" id="1121362"/>
    <lineage>
        <taxon>Bacteria</taxon>
        <taxon>Bacillati</taxon>
        <taxon>Actinomycetota</taxon>
        <taxon>Actinomycetes</taxon>
        <taxon>Mycobacteriales</taxon>
        <taxon>Corynebacteriaceae</taxon>
        <taxon>Corynebacterium</taxon>
    </lineage>
</organism>
<dbReference type="HOGENOM" id="CLU_965457_0_0_11"/>
<reference evidence="8 9" key="1">
    <citation type="journal article" date="2012" name="Stand. Genomic Sci.">
        <title>Genome sequence of the halotolerant bacterium Corynebacterium halotolerans type strain YIM 70093(T) (= DSM 44683(T)).</title>
        <authorList>
            <person name="Ruckert C."/>
            <person name="Albersmeier A."/>
            <person name="Al-Dilaimi A."/>
            <person name="Niehaus K."/>
            <person name="Szczepanowski R."/>
            <person name="Kalinowski J."/>
        </authorList>
    </citation>
    <scope>NUCLEOTIDE SEQUENCE [LARGE SCALE GENOMIC DNA]</scope>
    <source>
        <strain evidence="8">YIM 70093</strain>
    </source>
</reference>
<evidence type="ECO:0000313" key="9">
    <source>
        <dbReference type="Proteomes" id="UP000011723"/>
    </source>
</evidence>
<evidence type="ECO:0000256" key="5">
    <source>
        <dbReference type="ARBA" id="ARBA00023136"/>
    </source>
</evidence>
<dbReference type="PANTHER" id="PTHR36115:SF6">
    <property type="entry name" value="PROLINE-RICH ANTIGEN HOMOLOG"/>
    <property type="match status" value="1"/>
</dbReference>
<feature type="domain" description="RDD" evidence="7">
    <location>
        <begin position="19"/>
        <end position="157"/>
    </location>
</feature>
<protein>
    <recommendedName>
        <fullName evidence="7">RDD domain-containing protein</fullName>
    </recommendedName>
</protein>
<proteinExistence type="predicted"/>
<evidence type="ECO:0000256" key="4">
    <source>
        <dbReference type="ARBA" id="ARBA00022989"/>
    </source>
</evidence>
<feature type="transmembrane region" description="Helical" evidence="6">
    <location>
        <begin position="21"/>
        <end position="46"/>
    </location>
</feature>
<keyword evidence="3 6" id="KW-0812">Transmembrane</keyword>